<dbReference type="Proteomes" id="UP000307244">
    <property type="component" value="Unassembled WGS sequence"/>
</dbReference>
<protein>
    <recommendedName>
        <fullName evidence="3">DUF4136 domain-containing protein</fullName>
    </recommendedName>
</protein>
<comment type="caution">
    <text evidence="1">The sequence shown here is derived from an EMBL/GenBank/DDBJ whole genome shotgun (WGS) entry which is preliminary data.</text>
</comment>
<name>A0A4U1CRS7_9SPHI</name>
<sequence length="208" mass="22981">MKRLSAIGIILVALCILLDSCGSTKLLSSWTAKDVTISQSSKVLVIALMGNKDRKLRENVENSIVENLKTHGVSAGSALAEYGPKDFEGLDEKVAVQKIKAKGYDGAFTIALLDKTKSKNYVPGGFGIMPYPYGFWGYYRPMYARVYEPGYYQVTNKFILEANFFNLVGDKLVYSAQTKTIDPDSPQSLASEFSKTLFDDMVKKGVVK</sequence>
<dbReference type="EMBL" id="SWBQ01000001">
    <property type="protein sequence ID" value="TKC09630.1"/>
    <property type="molecule type" value="Genomic_DNA"/>
</dbReference>
<keyword evidence="2" id="KW-1185">Reference proteome</keyword>
<evidence type="ECO:0000313" key="1">
    <source>
        <dbReference type="EMBL" id="TKC09630.1"/>
    </source>
</evidence>
<accession>A0A4U1CRS7</accession>
<dbReference type="RefSeq" id="WP_136835038.1">
    <property type="nucleotide sequence ID" value="NZ_SWBQ01000001.1"/>
</dbReference>
<evidence type="ECO:0008006" key="3">
    <source>
        <dbReference type="Google" id="ProtNLM"/>
    </source>
</evidence>
<proteinExistence type="predicted"/>
<dbReference type="OrthoDB" id="6077795at2"/>
<organism evidence="1 2">
    <name type="scientific">Pedobacter frigoris</name>
    <dbReference type="NCBI Taxonomy" id="2571272"/>
    <lineage>
        <taxon>Bacteria</taxon>
        <taxon>Pseudomonadati</taxon>
        <taxon>Bacteroidota</taxon>
        <taxon>Sphingobacteriia</taxon>
        <taxon>Sphingobacteriales</taxon>
        <taxon>Sphingobacteriaceae</taxon>
        <taxon>Pedobacter</taxon>
    </lineage>
</organism>
<dbReference type="AlphaFoldDB" id="A0A4U1CRS7"/>
<gene>
    <name evidence="1" type="ORF">FA047_05975</name>
</gene>
<evidence type="ECO:0000313" key="2">
    <source>
        <dbReference type="Proteomes" id="UP000307244"/>
    </source>
</evidence>
<reference evidence="1 2" key="1">
    <citation type="submission" date="2019-04" db="EMBL/GenBank/DDBJ databases">
        <title>Pedobacter sp. RP-3-15 sp. nov., isolated from Arctic soil.</title>
        <authorList>
            <person name="Dahal R.H."/>
            <person name="Kim D.-U."/>
        </authorList>
    </citation>
    <scope>NUCLEOTIDE SEQUENCE [LARGE SCALE GENOMIC DNA]</scope>
    <source>
        <strain evidence="1 2">RP-3-15</strain>
    </source>
</reference>